<sequence length="396" mass="45782">MITYTLDHPERGHIEYRDRKRYLWLSSLFMPLFPLLGVLLYFGTGSQWALAVPLVFSYLIIPCLDYLLGSDENNPPEEIVPQLEADRYYRVLTWITVPMHFIVLIAIAWFVGTQPLTAWSVLALAITAGSYSGLGINTAHELGHKKPAFERWLARVVLAVPAYGHFCVEHNRGHHKDVATPEDPASSRMGENIYQFALREIPGAFRRGWEVERERLARQGRSVWSLHNEVLQSYALSAVLQGALIFAFGWIMLPFLLIHNVWAWFQLTSANYIEHYGLLRLKDSNGRYERCQPHHSWNANYIFSNIVLFHLERHSDHHANPTRRYQSLRNFDDIPELPNGYYGMYLLAYVPWLWFRVMDPRVLALPHIHGNLNRVNIDPAHRDRILARYGAGGVTA</sequence>
<organism evidence="14 15">
    <name type="scientific">Parahaliea maris</name>
    <dbReference type="NCBI Taxonomy" id="2716870"/>
    <lineage>
        <taxon>Bacteria</taxon>
        <taxon>Pseudomonadati</taxon>
        <taxon>Pseudomonadota</taxon>
        <taxon>Gammaproteobacteria</taxon>
        <taxon>Cellvibrionales</taxon>
        <taxon>Halieaceae</taxon>
        <taxon>Parahaliea</taxon>
    </lineage>
</organism>
<dbReference type="CDD" id="cd03512">
    <property type="entry name" value="Alkane-hydroxylase"/>
    <property type="match status" value="1"/>
</dbReference>
<protein>
    <submittedName>
        <fullName evidence="14">Alkane 1-monooxygenase</fullName>
    </submittedName>
</protein>
<feature type="transmembrane region" description="Helical" evidence="12">
    <location>
        <begin position="48"/>
        <end position="68"/>
    </location>
</feature>
<evidence type="ECO:0000256" key="11">
    <source>
        <dbReference type="ARBA" id="ARBA00023136"/>
    </source>
</evidence>
<evidence type="ECO:0000256" key="3">
    <source>
        <dbReference type="ARBA" id="ARBA00022475"/>
    </source>
</evidence>
<evidence type="ECO:0000313" key="15">
    <source>
        <dbReference type="Proteomes" id="UP000321039"/>
    </source>
</evidence>
<proteinExistence type="inferred from homology"/>
<comment type="caution">
    <text evidence="14">The sequence shown here is derived from an EMBL/GenBank/DDBJ whole genome shotgun (WGS) entry which is preliminary data.</text>
</comment>
<keyword evidence="8" id="KW-0560">Oxidoreductase</keyword>
<feature type="transmembrane region" description="Helical" evidence="12">
    <location>
        <begin position="21"/>
        <end position="42"/>
    </location>
</feature>
<feature type="transmembrane region" description="Helical" evidence="12">
    <location>
        <begin position="116"/>
        <end position="136"/>
    </location>
</feature>
<evidence type="ECO:0000313" key="14">
    <source>
        <dbReference type="EMBL" id="TXS95305.1"/>
    </source>
</evidence>
<keyword evidence="6" id="KW-0479">Metal-binding</keyword>
<evidence type="ECO:0000256" key="10">
    <source>
        <dbReference type="ARBA" id="ARBA00023033"/>
    </source>
</evidence>
<keyword evidence="4" id="KW-0997">Cell inner membrane</keyword>
<dbReference type="AlphaFoldDB" id="A0A5C9A354"/>
<keyword evidence="11 12" id="KW-0472">Membrane</keyword>
<evidence type="ECO:0000256" key="12">
    <source>
        <dbReference type="SAM" id="Phobius"/>
    </source>
</evidence>
<feature type="transmembrane region" description="Helical" evidence="12">
    <location>
        <begin position="234"/>
        <end position="258"/>
    </location>
</feature>
<keyword evidence="7 12" id="KW-1133">Transmembrane helix</keyword>
<accession>A0A5C9A354</accession>
<evidence type="ECO:0000256" key="4">
    <source>
        <dbReference type="ARBA" id="ARBA00022519"/>
    </source>
</evidence>
<dbReference type="EMBL" id="VRZA01000002">
    <property type="protein sequence ID" value="TXS95305.1"/>
    <property type="molecule type" value="Genomic_DNA"/>
</dbReference>
<gene>
    <name evidence="14" type="ORF">FV139_05245</name>
</gene>
<keyword evidence="3" id="KW-1003">Cell membrane</keyword>
<evidence type="ECO:0000256" key="5">
    <source>
        <dbReference type="ARBA" id="ARBA00022692"/>
    </source>
</evidence>
<dbReference type="GO" id="GO:0004497">
    <property type="term" value="F:monooxygenase activity"/>
    <property type="evidence" value="ECO:0007669"/>
    <property type="project" value="UniProtKB-KW"/>
</dbReference>
<evidence type="ECO:0000259" key="13">
    <source>
        <dbReference type="Pfam" id="PF00487"/>
    </source>
</evidence>
<evidence type="ECO:0000256" key="2">
    <source>
        <dbReference type="ARBA" id="ARBA00010823"/>
    </source>
</evidence>
<comment type="subcellular location">
    <subcellularLocation>
        <location evidence="1">Cell inner membrane</location>
        <topology evidence="1">Multi-pass membrane protein</topology>
    </subcellularLocation>
</comment>
<evidence type="ECO:0000256" key="9">
    <source>
        <dbReference type="ARBA" id="ARBA00023004"/>
    </source>
</evidence>
<keyword evidence="5 12" id="KW-0812">Transmembrane</keyword>
<evidence type="ECO:0000256" key="8">
    <source>
        <dbReference type="ARBA" id="ARBA00023002"/>
    </source>
</evidence>
<dbReference type="GO" id="GO:0005886">
    <property type="term" value="C:plasma membrane"/>
    <property type="evidence" value="ECO:0007669"/>
    <property type="project" value="UniProtKB-SubCell"/>
</dbReference>
<dbReference type="PANTHER" id="PTHR38674:SF1">
    <property type="entry name" value="ALKANE 1-MONOOXYGENASE 1"/>
    <property type="match status" value="1"/>
</dbReference>
<dbReference type="GO" id="GO:0046872">
    <property type="term" value="F:metal ion binding"/>
    <property type="evidence" value="ECO:0007669"/>
    <property type="project" value="UniProtKB-KW"/>
</dbReference>
<dbReference type="Pfam" id="PF00487">
    <property type="entry name" value="FA_desaturase"/>
    <property type="match status" value="1"/>
</dbReference>
<dbReference type="PANTHER" id="PTHR38674">
    <property type="entry name" value="ALKANE 1-MONOOXYGENASE 1"/>
    <property type="match status" value="1"/>
</dbReference>
<evidence type="ECO:0000256" key="1">
    <source>
        <dbReference type="ARBA" id="ARBA00004429"/>
    </source>
</evidence>
<comment type="similarity">
    <text evidence="2">Belongs to the fatty acid desaturase type 1 family. AlkB subfamily.</text>
</comment>
<reference evidence="14 15" key="1">
    <citation type="submission" date="2019-08" db="EMBL/GenBank/DDBJ databases">
        <title>Parahaliea maris sp. nov., isolated from the surface seawater.</title>
        <authorList>
            <person name="Liu Y."/>
        </authorList>
    </citation>
    <scope>NUCLEOTIDE SEQUENCE [LARGE SCALE GENOMIC DNA]</scope>
    <source>
        <strain evidence="14 15">HSLHS9</strain>
    </source>
</reference>
<dbReference type="InterPro" id="IPR005804">
    <property type="entry name" value="FA_desaturase_dom"/>
</dbReference>
<evidence type="ECO:0000256" key="7">
    <source>
        <dbReference type="ARBA" id="ARBA00022989"/>
    </source>
</evidence>
<feature type="domain" description="Fatty acid desaturase" evidence="13">
    <location>
        <begin position="118"/>
        <end position="332"/>
    </location>
</feature>
<dbReference type="Proteomes" id="UP000321039">
    <property type="component" value="Unassembled WGS sequence"/>
</dbReference>
<dbReference type="GO" id="GO:0006629">
    <property type="term" value="P:lipid metabolic process"/>
    <property type="evidence" value="ECO:0007669"/>
    <property type="project" value="InterPro"/>
</dbReference>
<keyword evidence="15" id="KW-1185">Reference proteome</keyword>
<dbReference type="InterPro" id="IPR033885">
    <property type="entry name" value="AlkB/XylM"/>
</dbReference>
<keyword evidence="10 14" id="KW-0503">Monooxygenase</keyword>
<keyword evidence="9" id="KW-0408">Iron</keyword>
<feature type="transmembrane region" description="Helical" evidence="12">
    <location>
        <begin position="88"/>
        <end position="110"/>
    </location>
</feature>
<name>A0A5C9A354_9GAMM</name>
<dbReference type="RefSeq" id="WP_148067216.1">
    <property type="nucleotide sequence ID" value="NZ_VRZA01000002.1"/>
</dbReference>
<evidence type="ECO:0000256" key="6">
    <source>
        <dbReference type="ARBA" id="ARBA00022723"/>
    </source>
</evidence>